<keyword evidence="2" id="KW-1185">Reference proteome</keyword>
<accession>G5GJW1</accession>
<proteinExistence type="predicted"/>
<protein>
    <submittedName>
        <fullName evidence="1">Uncharacterized protein</fullName>
    </submittedName>
</protein>
<dbReference type="HOGENOM" id="CLU_818302_0_0_9"/>
<evidence type="ECO:0000313" key="2">
    <source>
        <dbReference type="Proteomes" id="UP000003011"/>
    </source>
</evidence>
<dbReference type="AlphaFoldDB" id="G5GJW1"/>
<reference evidence="1 2" key="1">
    <citation type="submission" date="2011-08" db="EMBL/GenBank/DDBJ databases">
        <title>The Genome Sequence of Johnsonella ignava ATCC 51276.</title>
        <authorList>
            <consortium name="The Broad Institute Genome Sequencing Platform"/>
            <person name="Earl A."/>
            <person name="Ward D."/>
            <person name="Feldgarden M."/>
            <person name="Gevers D."/>
            <person name="Izard J."/>
            <person name="Blanton J.M."/>
            <person name="Baranova O.V."/>
            <person name="Dewhirst F.E."/>
            <person name="Young S.K."/>
            <person name="Zeng Q."/>
            <person name="Gargeya S."/>
            <person name="Fitzgerald M."/>
            <person name="Haas B."/>
            <person name="Abouelleil A."/>
            <person name="Alvarado L."/>
            <person name="Arachchi H.M."/>
            <person name="Berlin A."/>
            <person name="Brown A."/>
            <person name="Chapman S.B."/>
            <person name="Chen Z."/>
            <person name="Dunbar C."/>
            <person name="Freedman E."/>
            <person name="Gearin G."/>
            <person name="Gellesch M."/>
            <person name="Goldberg J."/>
            <person name="Griggs A."/>
            <person name="Gujja S."/>
            <person name="Heiman D."/>
            <person name="Howarth C."/>
            <person name="Larson L."/>
            <person name="Lui A."/>
            <person name="MacDonald P.J.P."/>
            <person name="Montmayeur A."/>
            <person name="Murphy C."/>
            <person name="Neiman D."/>
            <person name="Pearson M."/>
            <person name="Priest M."/>
            <person name="Roberts A."/>
            <person name="Saif S."/>
            <person name="Shea T."/>
            <person name="Shenoy N."/>
            <person name="Sisk P."/>
            <person name="Stolte C."/>
            <person name="Sykes S."/>
            <person name="Wortman J."/>
            <person name="Nusbaum C."/>
            <person name="Birren B."/>
        </authorList>
    </citation>
    <scope>NUCLEOTIDE SEQUENCE [LARGE SCALE GENOMIC DNA]</scope>
    <source>
        <strain evidence="1 2">ATCC 51276</strain>
    </source>
</reference>
<evidence type="ECO:0000313" key="1">
    <source>
        <dbReference type="EMBL" id="EHI55004.1"/>
    </source>
</evidence>
<dbReference type="Proteomes" id="UP000003011">
    <property type="component" value="Unassembled WGS sequence"/>
</dbReference>
<comment type="caution">
    <text evidence="1">The sequence shown here is derived from an EMBL/GenBank/DDBJ whole genome shotgun (WGS) entry which is preliminary data.</text>
</comment>
<sequence>MDYTYYLIFLNRTLSFVKDKDKRNEQNLLLIKKMEENGDYKRTEEIYRLYIEILRYSYFDSPISISDTERGVKVLYHLEEFFENYGFDFNMIKIYISVASLTWQYERNYNLLLKLYEIPEFKEFAIIKLGDEAFSFVGIITRKEMDFFYKRSNDLKAKFKRQNCAEIKSKEYSAAFLNMIYVGKKERTKDKIKEYVSLFINTMEKSGDYNKTKDLYNIYINALIRYYNCIEDIASTETGGKLMYHIEQYLNRYAIDLIFIDTSYDSFIDIYLSVAARTRHYERGYNLLLKLYNTPGFRDFAVIELGNRAIEYRRAGLIAEEKCYSLIERRDALKAEYGI</sequence>
<dbReference type="EMBL" id="ACZL01000031">
    <property type="protein sequence ID" value="EHI55004.1"/>
    <property type="molecule type" value="Genomic_DNA"/>
</dbReference>
<gene>
    <name evidence="1" type="ORF">HMPREF9333_01851</name>
</gene>
<dbReference type="OrthoDB" id="7054911at2"/>
<name>G5GJW1_9FIRM</name>
<organism evidence="1 2">
    <name type="scientific">Johnsonella ignava ATCC 51276</name>
    <dbReference type="NCBI Taxonomy" id="679200"/>
    <lineage>
        <taxon>Bacteria</taxon>
        <taxon>Bacillati</taxon>
        <taxon>Bacillota</taxon>
        <taxon>Clostridia</taxon>
        <taxon>Lachnospirales</taxon>
        <taxon>Lachnospiraceae</taxon>
        <taxon>Johnsonella</taxon>
    </lineage>
</organism>
<dbReference type="RefSeq" id="WP_005541647.1">
    <property type="nucleotide sequence ID" value="NZ_JH378836.1"/>
</dbReference>